<evidence type="ECO:0000313" key="2">
    <source>
        <dbReference type="EMBL" id="PUA32835.1"/>
    </source>
</evidence>
<dbReference type="PANTHER" id="PTHR42250:SF1">
    <property type="entry name" value="ASCH DOMAIN-CONTAINING PROTEIN"/>
    <property type="match status" value="1"/>
</dbReference>
<dbReference type="SMART" id="SM01022">
    <property type="entry name" value="ASCH"/>
    <property type="match status" value="1"/>
</dbReference>
<dbReference type="EMBL" id="NBVN01000003">
    <property type="protein sequence ID" value="PUA32835.1"/>
    <property type="molecule type" value="Genomic_DNA"/>
</dbReference>
<dbReference type="Gene3D" id="2.30.130.30">
    <property type="entry name" value="Hypothetical protein"/>
    <property type="match status" value="1"/>
</dbReference>
<name>A0A2R7Y5M0_9CREN</name>
<dbReference type="SUPFAM" id="SSF88697">
    <property type="entry name" value="PUA domain-like"/>
    <property type="match status" value="1"/>
</dbReference>
<evidence type="ECO:0000313" key="3">
    <source>
        <dbReference type="Proteomes" id="UP000244093"/>
    </source>
</evidence>
<dbReference type="InterPro" id="IPR007374">
    <property type="entry name" value="ASCH_domain"/>
</dbReference>
<gene>
    <name evidence="2" type="ORF">B7O98_05205</name>
</gene>
<sequence>MKSRKTLAFKKEYGKPILLGRKTLTIRLNSNLKEGDVVEVRAGGVVLGKALIEEVKVKKVLELTDEDAVNDGFRSREELLRALKNIYKDRISASTEVKLIKFKLL</sequence>
<evidence type="ECO:0000259" key="1">
    <source>
        <dbReference type="SMART" id="SM01022"/>
    </source>
</evidence>
<reference evidence="2 3" key="1">
    <citation type="journal article" date="2018" name="Syst. Appl. Microbiol.">
        <title>A new symbiotic nanoarchaeote (Candidatus Nanoclepta minutus) and its host (Zestosphaera tikiterensis gen. nov., sp. nov.) from a New Zealand hot spring.</title>
        <authorList>
            <person name="St John E."/>
            <person name="Liu Y."/>
            <person name="Podar M."/>
            <person name="Stott M.B."/>
            <person name="Meneghin J."/>
            <person name="Chen Z."/>
            <person name="Lagutin K."/>
            <person name="Mitchell K."/>
            <person name="Reysenbach A.L."/>
        </authorList>
    </citation>
    <scope>NUCLEOTIDE SEQUENCE [LARGE SCALE GENOMIC DNA]</scope>
    <source>
        <strain evidence="2">NZ3</strain>
    </source>
</reference>
<accession>A0A2R7Y5M0</accession>
<feature type="domain" description="ASCH" evidence="1">
    <location>
        <begin position="7"/>
        <end position="105"/>
    </location>
</feature>
<comment type="caution">
    <text evidence="2">The sequence shown here is derived from an EMBL/GenBank/DDBJ whole genome shotgun (WGS) entry which is preliminary data.</text>
</comment>
<organism evidence="2 3">
    <name type="scientific">Zestosphaera tikiterensis</name>
    <dbReference type="NCBI Taxonomy" id="1973259"/>
    <lineage>
        <taxon>Archaea</taxon>
        <taxon>Thermoproteota</taxon>
        <taxon>Thermoprotei</taxon>
        <taxon>Desulfurococcales</taxon>
        <taxon>Desulfurococcaceae</taxon>
        <taxon>Zestosphaera</taxon>
    </lineage>
</organism>
<dbReference type="PANTHER" id="PTHR42250">
    <property type="entry name" value="ASCH DOMAIN-CONTAINING PROTEIN"/>
    <property type="match status" value="1"/>
</dbReference>
<dbReference type="Pfam" id="PF04266">
    <property type="entry name" value="ASCH"/>
    <property type="match status" value="1"/>
</dbReference>
<dbReference type="CDD" id="cd06552">
    <property type="entry name" value="ASCH_yqfb_like"/>
    <property type="match status" value="1"/>
</dbReference>
<dbReference type="AlphaFoldDB" id="A0A2R7Y5M0"/>
<proteinExistence type="predicted"/>
<dbReference type="InterPro" id="IPR015947">
    <property type="entry name" value="PUA-like_sf"/>
</dbReference>
<dbReference type="Proteomes" id="UP000244093">
    <property type="component" value="Unassembled WGS sequence"/>
</dbReference>
<protein>
    <recommendedName>
        <fullName evidence="1">ASCH domain-containing protein</fullName>
    </recommendedName>
</protein>